<dbReference type="NCBIfam" id="TIGR02595">
    <property type="entry name" value="PEP_CTERM"/>
    <property type="match status" value="1"/>
</dbReference>
<dbReference type="Proteomes" id="UP000593765">
    <property type="component" value="Chromosome"/>
</dbReference>
<dbReference type="RefSeq" id="WP_206293588.1">
    <property type="nucleotide sequence ID" value="NZ_CP063458.1"/>
</dbReference>
<sequence length="382" mass="39731">MFRRMFHAAVALGALGLCVKPASAELIFNITNDGAATPQMMAGFAEAGAMWSARFNDPITVNIHINAVSLPPGGIGHTETFYDPYSYTAVRNAMLADKKTADDNASSSNLQAGAAFAMLINRTANNPNGVVSTTPYFDTGLGGAGQAGPENNSTIRMSSANAKALGLYPAHGTGPDGIITFGNAVAFDFDRSDGITAGQVDFVGAAAHEIGHMLGFVSGVDILAGNGAAPGLNDNQLKFVTPLDLFRFSSRSIGTGGGIGVIDWTADGTRKYFSVNGGTSSIADFSTGAIYEESHWKNGLGIGIMDPTAGAGNLLPFTTIDQRAFDVIGYDRVVPEPSTAAALGAVGLLWSAGRRRQSAATRRLSYSLGREPQVIIDIKGEP</sequence>
<dbReference type="KEGG" id="hbs:IPV69_03800"/>
<feature type="signal peptide" evidence="1">
    <location>
        <begin position="1"/>
        <end position="24"/>
    </location>
</feature>
<protein>
    <submittedName>
        <fullName evidence="2">PEP-CTERM sorting domain-containing protein</fullName>
    </submittedName>
</protein>
<evidence type="ECO:0000256" key="1">
    <source>
        <dbReference type="SAM" id="SignalP"/>
    </source>
</evidence>
<accession>A0A7M2X087</accession>
<evidence type="ECO:0000313" key="3">
    <source>
        <dbReference type="Proteomes" id="UP000593765"/>
    </source>
</evidence>
<keyword evidence="1" id="KW-0732">Signal</keyword>
<dbReference type="SUPFAM" id="SSF55486">
    <property type="entry name" value="Metalloproteases ('zincins'), catalytic domain"/>
    <property type="match status" value="1"/>
</dbReference>
<dbReference type="AlphaFoldDB" id="A0A7M2X087"/>
<dbReference type="NCBIfam" id="NF038122">
    <property type="entry name" value="metallo_LGF"/>
    <property type="match status" value="1"/>
</dbReference>
<organism evidence="2 3">
    <name type="scientific">Humisphaera borealis</name>
    <dbReference type="NCBI Taxonomy" id="2807512"/>
    <lineage>
        <taxon>Bacteria</taxon>
        <taxon>Pseudomonadati</taxon>
        <taxon>Planctomycetota</taxon>
        <taxon>Phycisphaerae</taxon>
        <taxon>Tepidisphaerales</taxon>
        <taxon>Tepidisphaeraceae</taxon>
        <taxon>Humisphaera</taxon>
    </lineage>
</organism>
<feature type="chain" id="PRO_5034795390" evidence="1">
    <location>
        <begin position="25"/>
        <end position="382"/>
    </location>
</feature>
<reference evidence="2 3" key="1">
    <citation type="submission" date="2020-10" db="EMBL/GenBank/DDBJ databases">
        <title>Wide distribution of Phycisphaera-like planctomycetes from WD2101 soil group in peatlands and genome analysis of the first cultivated representative.</title>
        <authorList>
            <person name="Dedysh S.N."/>
            <person name="Beletsky A.V."/>
            <person name="Ivanova A."/>
            <person name="Kulichevskaya I.S."/>
            <person name="Suzina N.E."/>
            <person name="Philippov D.A."/>
            <person name="Rakitin A.L."/>
            <person name="Mardanov A.V."/>
            <person name="Ravin N.V."/>
        </authorList>
    </citation>
    <scope>NUCLEOTIDE SEQUENCE [LARGE SCALE GENOMIC DNA]</scope>
    <source>
        <strain evidence="2 3">M1803</strain>
    </source>
</reference>
<evidence type="ECO:0000313" key="2">
    <source>
        <dbReference type="EMBL" id="QOV90501.1"/>
    </source>
</evidence>
<gene>
    <name evidence="2" type="ORF">IPV69_03800</name>
</gene>
<proteinExistence type="predicted"/>
<keyword evidence="3" id="KW-1185">Reference proteome</keyword>
<dbReference type="InterPro" id="IPR013424">
    <property type="entry name" value="Ice-binding_C"/>
</dbReference>
<dbReference type="EMBL" id="CP063458">
    <property type="protein sequence ID" value="QOV90501.1"/>
    <property type="molecule type" value="Genomic_DNA"/>
</dbReference>
<name>A0A7M2X087_9BACT</name>